<dbReference type="PANTHER" id="PTHR37301">
    <property type="entry name" value="DNA-BINDING PROTEIN-RELATED"/>
    <property type="match status" value="1"/>
</dbReference>
<comment type="caution">
    <text evidence="2">The sequence shown here is derived from an EMBL/GenBank/DDBJ whole genome shotgun (WGS) entry which is preliminary data.</text>
</comment>
<dbReference type="PANTHER" id="PTHR37301:SF1">
    <property type="entry name" value="DNA-BINDING PROTEIN"/>
    <property type="match status" value="1"/>
</dbReference>
<dbReference type="Pfam" id="PF13443">
    <property type="entry name" value="HTH_26"/>
    <property type="match status" value="1"/>
</dbReference>
<dbReference type="PROSITE" id="PS50943">
    <property type="entry name" value="HTH_CROC1"/>
    <property type="match status" value="1"/>
</dbReference>
<dbReference type="EMBL" id="PGFT01000001">
    <property type="protein sequence ID" value="MDH4905080.1"/>
    <property type="molecule type" value="Genomic_DNA"/>
</dbReference>
<gene>
    <name evidence="2" type="ORF">CUR83_08440</name>
</gene>
<organism evidence="2 3">
    <name type="scientific">Psychrobacter pocilloporae</name>
    <dbReference type="NCBI Taxonomy" id="1775882"/>
    <lineage>
        <taxon>Bacteria</taxon>
        <taxon>Pseudomonadati</taxon>
        <taxon>Pseudomonadota</taxon>
        <taxon>Gammaproteobacteria</taxon>
        <taxon>Moraxellales</taxon>
        <taxon>Moraxellaceae</taxon>
        <taxon>Psychrobacter</taxon>
    </lineage>
</organism>
<proteinExistence type="predicted"/>
<sequence>MISCNLPVLLAERRLRVADLVRMTDISKSTLHRIYNDDTTRIEFDTLSKLCNVLEVTPGDILKYVPDETKEGSFSGEE</sequence>
<dbReference type="SUPFAM" id="SSF47413">
    <property type="entry name" value="lambda repressor-like DNA-binding domains"/>
    <property type="match status" value="1"/>
</dbReference>
<dbReference type="SMART" id="SM00530">
    <property type="entry name" value="HTH_XRE"/>
    <property type="match status" value="1"/>
</dbReference>
<dbReference type="InterPro" id="IPR001387">
    <property type="entry name" value="Cro/C1-type_HTH"/>
</dbReference>
<evidence type="ECO:0000259" key="1">
    <source>
        <dbReference type="PROSITE" id="PS50943"/>
    </source>
</evidence>
<dbReference type="Proteomes" id="UP001243298">
    <property type="component" value="Unassembled WGS sequence"/>
</dbReference>
<evidence type="ECO:0000313" key="2">
    <source>
        <dbReference type="EMBL" id="MDH4905080.1"/>
    </source>
</evidence>
<keyword evidence="3" id="KW-1185">Reference proteome</keyword>
<protein>
    <submittedName>
        <fullName evidence="2">XRE family transcriptional regulator</fullName>
    </submittedName>
</protein>
<dbReference type="Gene3D" id="1.10.260.40">
    <property type="entry name" value="lambda repressor-like DNA-binding domains"/>
    <property type="match status" value="1"/>
</dbReference>
<dbReference type="InterPro" id="IPR010982">
    <property type="entry name" value="Lambda_DNA-bd_dom_sf"/>
</dbReference>
<reference evidence="2 3" key="1">
    <citation type="submission" date="2017-11" db="EMBL/GenBank/DDBJ databases">
        <title>Whole genome sequencing of Psychrobacter pocilloporae S6-60T(=JCM 31058T=LMG 29157T).</title>
        <authorList>
            <person name="Das S.K."/>
        </authorList>
    </citation>
    <scope>NUCLEOTIDE SEQUENCE [LARGE SCALE GENOMIC DNA]</scope>
    <source>
        <strain evidence="2 3">S6-60</strain>
    </source>
</reference>
<feature type="domain" description="HTH cro/C1-type" evidence="1">
    <location>
        <begin position="12"/>
        <end position="61"/>
    </location>
</feature>
<dbReference type="CDD" id="cd00093">
    <property type="entry name" value="HTH_XRE"/>
    <property type="match status" value="1"/>
</dbReference>
<evidence type="ECO:0000313" key="3">
    <source>
        <dbReference type="Proteomes" id="UP001243298"/>
    </source>
</evidence>
<name>A0ABT6ITK1_9GAMM</name>
<accession>A0ABT6ITK1</accession>